<name>A0A5B2TV21_9FLAO</name>
<dbReference type="PANTHER" id="PTHR46438">
    <property type="entry name" value="ALPHA/BETA-HYDROLASES SUPERFAMILY PROTEIN"/>
    <property type="match status" value="1"/>
</dbReference>
<sequence>MNALFKKLLPKIYGAFLNIYVYLSPVKAAEKAFTIFTKVRKGRVSPHQKEYLDPVKHERIDVSGHSIQTYNWPGKKETVLLIHGWESNTWRWHKLLEKLTKADYNVIAFDAPGHGYSSGEYLYVPLYAEVLEHMIQTYKPVHLIGHSVGGMTILFNEYENPNDIIEKIVTIASPSEFHEIIGHFKELLGLSDRMLKALEEYVKNRFGFTIREFSSSKFVLTNTKKGLLFHDRWDKITPYHASEKVHAVWKESTFISTEGLGHSMHQEEVNKKIIAFLQG</sequence>
<dbReference type="GO" id="GO:0016787">
    <property type="term" value="F:hydrolase activity"/>
    <property type="evidence" value="ECO:0007669"/>
    <property type="project" value="UniProtKB-KW"/>
</dbReference>
<proteinExistence type="predicted"/>
<dbReference type="Pfam" id="PF00561">
    <property type="entry name" value="Abhydrolase_1"/>
    <property type="match status" value="1"/>
</dbReference>
<dbReference type="RefSeq" id="WP_154917005.1">
    <property type="nucleotide sequence ID" value="NZ_VUOE01000001.1"/>
</dbReference>
<gene>
    <name evidence="2" type="ORF">F0361_01880</name>
</gene>
<evidence type="ECO:0000313" key="2">
    <source>
        <dbReference type="EMBL" id="KAA2218396.1"/>
    </source>
</evidence>
<dbReference type="AlphaFoldDB" id="A0A5B2TV21"/>
<comment type="caution">
    <text evidence="2">The sequence shown here is derived from an EMBL/GenBank/DDBJ whole genome shotgun (WGS) entry which is preliminary data.</text>
</comment>
<dbReference type="InterPro" id="IPR029058">
    <property type="entry name" value="AB_hydrolase_fold"/>
</dbReference>
<keyword evidence="2" id="KW-0378">Hydrolase</keyword>
<protein>
    <submittedName>
        <fullName evidence="2">Alpha/beta hydrolase</fullName>
    </submittedName>
</protein>
<dbReference type="EMBL" id="VUOE01000001">
    <property type="protein sequence ID" value="KAA2218396.1"/>
    <property type="molecule type" value="Genomic_DNA"/>
</dbReference>
<evidence type="ECO:0000259" key="1">
    <source>
        <dbReference type="Pfam" id="PF00561"/>
    </source>
</evidence>
<organism evidence="2 3">
    <name type="scientific">Maribacter flavus</name>
    <dbReference type="NCBI Taxonomy" id="1658664"/>
    <lineage>
        <taxon>Bacteria</taxon>
        <taxon>Pseudomonadati</taxon>
        <taxon>Bacteroidota</taxon>
        <taxon>Flavobacteriia</taxon>
        <taxon>Flavobacteriales</taxon>
        <taxon>Flavobacteriaceae</taxon>
        <taxon>Maribacter</taxon>
    </lineage>
</organism>
<dbReference type="PANTHER" id="PTHR46438:SF11">
    <property type="entry name" value="LIPASE-RELATED"/>
    <property type="match status" value="1"/>
</dbReference>
<dbReference type="InterPro" id="IPR000073">
    <property type="entry name" value="AB_hydrolase_1"/>
</dbReference>
<dbReference type="SUPFAM" id="SSF53474">
    <property type="entry name" value="alpha/beta-Hydrolases"/>
    <property type="match status" value="1"/>
</dbReference>
<feature type="domain" description="AB hydrolase-1" evidence="1">
    <location>
        <begin position="78"/>
        <end position="180"/>
    </location>
</feature>
<evidence type="ECO:0000313" key="3">
    <source>
        <dbReference type="Proteomes" id="UP000323188"/>
    </source>
</evidence>
<dbReference type="Proteomes" id="UP000323188">
    <property type="component" value="Unassembled WGS sequence"/>
</dbReference>
<dbReference type="Gene3D" id="3.40.50.1820">
    <property type="entry name" value="alpha/beta hydrolase"/>
    <property type="match status" value="1"/>
</dbReference>
<reference evidence="2 3" key="1">
    <citation type="submission" date="2019-09" db="EMBL/GenBank/DDBJ databases">
        <authorList>
            <person name="Khan S.A."/>
            <person name="Jeon C.O."/>
            <person name="Chun B.H."/>
            <person name="Jeong S.E."/>
        </authorList>
    </citation>
    <scope>NUCLEOTIDE SEQUENCE [LARGE SCALE GENOMIC DNA]</scope>
    <source>
        <strain evidence="2 3">KCTC 42508</strain>
    </source>
</reference>
<accession>A0A5B2TV21</accession>